<keyword evidence="2" id="KW-1185">Reference proteome</keyword>
<dbReference type="RefSeq" id="WP_347286399.1">
    <property type="nucleotide sequence ID" value="NZ_JAUZQE010000004.1"/>
</dbReference>
<dbReference type="Proteomes" id="UP001232156">
    <property type="component" value="Unassembled WGS sequence"/>
</dbReference>
<evidence type="ECO:0000313" key="1">
    <source>
        <dbReference type="EMBL" id="MDR4124923.1"/>
    </source>
</evidence>
<protein>
    <submittedName>
        <fullName evidence="1">Type 4b pilus protein PilO2</fullName>
    </submittedName>
</protein>
<gene>
    <name evidence="1" type="primary">pilO2</name>
    <name evidence="1" type="ORF">Q8947_02850</name>
</gene>
<evidence type="ECO:0000313" key="2">
    <source>
        <dbReference type="Proteomes" id="UP001232156"/>
    </source>
</evidence>
<accession>A0ABU1D3C0</accession>
<sequence>MARFSTAQCLRRGDITLVFGLEWFPLLGEQPEAQARRLARQRRAAHFVVAEGTVAAAGLLRERMRRERGTHHHSAAALFAVVHPTGAVAAVLPCGGQRYWLVAVHEGAVMTRTDQFHTDAAELDAALAMLREAHPALMLHHYGDDADGLLDALFNAAREHGAGLVSVRALNAGRPKLAVAAACVLGAAVWAGDAYRSAARRQAQAAVPDAVAAWRAAVTESARPHRVHGVAGLERLLDALYEAPATVGGWALTQIDCRPAGLHWSCYGRYRRDHGSDNLDFLAEAHSDWQVSFEPMQQAVASWRVAVPFLPLESVALRRPQQNEAWFVSALQAMLPAFNELRLETPQALPLRVPLDAAQRPLERPANLAQYRRRLLRVQAPLRSLSLLLPEAAHLSWERVELHVVPVDTPTVLNSSLRVSLTGVLYEIDRPDAHSAAHAGADARAG</sequence>
<dbReference type="EMBL" id="JAUZQE010000004">
    <property type="protein sequence ID" value="MDR4124923.1"/>
    <property type="molecule type" value="Genomic_DNA"/>
</dbReference>
<organism evidence="1 2">
    <name type="scientific">Yanghanlia caeni</name>
    <dbReference type="NCBI Taxonomy" id="3064283"/>
    <lineage>
        <taxon>Bacteria</taxon>
        <taxon>Pseudomonadati</taxon>
        <taxon>Pseudomonadota</taxon>
        <taxon>Betaproteobacteria</taxon>
        <taxon>Burkholderiales</taxon>
        <taxon>Alcaligenaceae</taxon>
        <taxon>Yanghanlia</taxon>
    </lineage>
</organism>
<proteinExistence type="predicted"/>
<name>A0ABU1D3C0_9BURK</name>
<comment type="caution">
    <text evidence="1">The sequence shown here is derived from an EMBL/GenBank/DDBJ whole genome shotgun (WGS) entry which is preliminary data.</text>
</comment>
<reference evidence="1 2" key="1">
    <citation type="submission" date="2023-08" db="EMBL/GenBank/DDBJ databases">
        <title>Alcaligenaceae gen. nov., a novel taxon isolated from the sludge of Yixing Pesticide Factory.</title>
        <authorList>
            <person name="Ruan L."/>
        </authorList>
    </citation>
    <scope>NUCLEOTIDE SEQUENCE [LARGE SCALE GENOMIC DNA]</scope>
    <source>
        <strain evidence="1 2">LG-2</strain>
    </source>
</reference>